<dbReference type="Proteomes" id="UP001595420">
    <property type="component" value="Unassembled WGS sequence"/>
</dbReference>
<sequence>MHLMVACDCAYTGNLDGRMRPVRRRFRVVAAAQAASSPLDAPAPDAFAMLT</sequence>
<accession>A0ABV7BZV9</accession>
<keyword evidence="2" id="KW-1185">Reference proteome</keyword>
<reference evidence="2" key="1">
    <citation type="journal article" date="2019" name="Int. J. Syst. Evol. Microbiol.">
        <title>The Global Catalogue of Microorganisms (GCM) 10K type strain sequencing project: providing services to taxonomists for standard genome sequencing and annotation.</title>
        <authorList>
            <consortium name="The Broad Institute Genomics Platform"/>
            <consortium name="The Broad Institute Genome Sequencing Center for Infectious Disease"/>
            <person name="Wu L."/>
            <person name="Ma J."/>
        </authorList>
    </citation>
    <scope>NUCLEOTIDE SEQUENCE [LARGE SCALE GENOMIC DNA]</scope>
    <source>
        <strain evidence="2">CGMCC 1.16855</strain>
    </source>
</reference>
<dbReference type="EMBL" id="JBHRSB010000004">
    <property type="protein sequence ID" value="MFC3001545.1"/>
    <property type="molecule type" value="Genomic_DNA"/>
</dbReference>
<gene>
    <name evidence="1" type="ORF">ACFOD3_16685</name>
</gene>
<dbReference type="RefSeq" id="WP_216837597.1">
    <property type="nucleotide sequence ID" value="NZ_JAFNJS010000004.1"/>
</dbReference>
<proteinExistence type="predicted"/>
<organism evidence="1 2">
    <name type="scientific">Falsiroseomonas tokyonensis</name>
    <dbReference type="NCBI Taxonomy" id="430521"/>
    <lineage>
        <taxon>Bacteria</taxon>
        <taxon>Pseudomonadati</taxon>
        <taxon>Pseudomonadota</taxon>
        <taxon>Alphaproteobacteria</taxon>
        <taxon>Acetobacterales</taxon>
        <taxon>Roseomonadaceae</taxon>
        <taxon>Falsiroseomonas</taxon>
    </lineage>
</organism>
<name>A0ABV7BZV9_9PROT</name>
<evidence type="ECO:0000313" key="2">
    <source>
        <dbReference type="Proteomes" id="UP001595420"/>
    </source>
</evidence>
<evidence type="ECO:0000313" key="1">
    <source>
        <dbReference type="EMBL" id="MFC3001545.1"/>
    </source>
</evidence>
<comment type="caution">
    <text evidence="1">The sequence shown here is derived from an EMBL/GenBank/DDBJ whole genome shotgun (WGS) entry which is preliminary data.</text>
</comment>
<protein>
    <submittedName>
        <fullName evidence="1">Uncharacterized protein</fullName>
    </submittedName>
</protein>